<protein>
    <submittedName>
        <fullName evidence="9">Putative lipoprotein</fullName>
    </submittedName>
</protein>
<feature type="chain" id="PRO_5019020476" evidence="8">
    <location>
        <begin position="24"/>
        <end position="355"/>
    </location>
</feature>
<name>A0A454AP49_MYCBG</name>
<dbReference type="RefSeq" id="WP_013456082.1">
    <property type="nucleotide sequence ID" value="NC_014760.1"/>
</dbReference>
<dbReference type="NCBIfam" id="NF033817">
    <property type="entry name" value="Mplas_variab_LP"/>
    <property type="match status" value="1"/>
</dbReference>
<dbReference type="KEGG" id="mbv:MBOVPG45_0584"/>
<dbReference type="GO" id="GO:0005886">
    <property type="term" value="C:plasma membrane"/>
    <property type="evidence" value="ECO:0007669"/>
    <property type="project" value="UniProtKB-SubCell"/>
</dbReference>
<dbReference type="EMBL" id="CP002188">
    <property type="protein sequence ID" value="ADR24848.1"/>
    <property type="molecule type" value="Genomic_DNA"/>
</dbReference>
<keyword evidence="6" id="KW-0564">Palmitate</keyword>
<accession>A0A454AP49</accession>
<dbReference type="AlphaFoldDB" id="A0A454AP49"/>
<dbReference type="InterPro" id="IPR049890">
    <property type="entry name" value="VlpA-F-like_signal"/>
</dbReference>
<keyword evidence="7 9" id="KW-0449">Lipoprotein</keyword>
<dbReference type="GeneID" id="31507930"/>
<evidence type="ECO:0000256" key="6">
    <source>
        <dbReference type="ARBA" id="ARBA00023139"/>
    </source>
</evidence>
<evidence type="ECO:0000313" key="10">
    <source>
        <dbReference type="Proteomes" id="UP000008713"/>
    </source>
</evidence>
<keyword evidence="4" id="KW-0677">Repeat</keyword>
<proteinExistence type="predicted"/>
<evidence type="ECO:0000313" key="9">
    <source>
        <dbReference type="EMBL" id="ADR24848.1"/>
    </source>
</evidence>
<gene>
    <name evidence="9" type="ordered locus">MBOVPG45_0584</name>
</gene>
<keyword evidence="5" id="KW-0472">Membrane</keyword>
<evidence type="ECO:0000256" key="2">
    <source>
        <dbReference type="ARBA" id="ARBA00022475"/>
    </source>
</evidence>
<evidence type="ECO:0000256" key="8">
    <source>
        <dbReference type="SAM" id="SignalP"/>
    </source>
</evidence>
<feature type="signal peptide" evidence="8">
    <location>
        <begin position="1"/>
        <end position="23"/>
    </location>
</feature>
<keyword evidence="2" id="KW-1003">Cell membrane</keyword>
<keyword evidence="3 8" id="KW-0732">Signal</keyword>
<evidence type="ECO:0000256" key="7">
    <source>
        <dbReference type="ARBA" id="ARBA00023288"/>
    </source>
</evidence>
<sequence length="355" mass="40115">MKKIKILSSIGILAPVLAIPLVAASCNNESKLKDLQTKYENNRKSVIDFLNSEEKYSFLKTYVDIKNALNAKVDIKSSKEINNWIKNTNDAISSYKSFKNSIVTVNEDKEKNTFSAFDNLLVLSSKVSEKGKGFFPKTIINQLKSKNSFAEQVKLLNSFLESSLLKVNEESLKDISIDFENSVPNDFINSVNDGLTLTFVMNKNGTKHYAPITWKNIGLNNVEKADDVHSDEIDLSKVTENDKNHYLDDSFIIGKIFKNAAFGTEQTADKIFEKINSIVSQSNGKLDTNEFKKKAEELNKLFAFETNLENNPSVSYSLIGSHAHSTKEYHFYLTKYVNNAKDSKISFIVHNQKNN</sequence>
<reference evidence="9 10" key="1">
    <citation type="journal article" date="2011" name="Infect. Immun.">
        <title>Complete genome sequence of Mycoplasma bovis type strain PG45 (ATCC 25523).</title>
        <authorList>
            <person name="Wise K.S."/>
            <person name="Calcutt M.J."/>
            <person name="Foecking M.F."/>
            <person name="Roske K."/>
            <person name="Madupu R."/>
            <person name="Methe B.A."/>
        </authorList>
    </citation>
    <scope>NUCLEOTIDE SEQUENCE [LARGE SCALE GENOMIC DNA]</scope>
    <source>
        <strain evidence="10">ATCC 25523 / DSM 22781 / NCTC 10131 / PG45</strain>
    </source>
</reference>
<evidence type="ECO:0000256" key="3">
    <source>
        <dbReference type="ARBA" id="ARBA00022729"/>
    </source>
</evidence>
<evidence type="ECO:0000256" key="4">
    <source>
        <dbReference type="ARBA" id="ARBA00022737"/>
    </source>
</evidence>
<organism evidence="9 10">
    <name type="scientific">Mycoplasmopsis bovis (strain ATCC 25523 / DSM 22781 / NCTC 10131 / PG45)</name>
    <name type="common">Mycoplasma bovis</name>
    <dbReference type="NCBI Taxonomy" id="289397"/>
    <lineage>
        <taxon>Bacteria</taxon>
        <taxon>Bacillati</taxon>
        <taxon>Mycoplasmatota</taxon>
        <taxon>Mycoplasmoidales</taxon>
        <taxon>Metamycoplasmataceae</taxon>
        <taxon>Mycoplasmopsis</taxon>
    </lineage>
</organism>
<dbReference type="PROSITE" id="PS51257">
    <property type="entry name" value="PROKAR_LIPOPROTEIN"/>
    <property type="match status" value="1"/>
</dbReference>
<dbReference type="OrthoDB" id="395809at2"/>
<evidence type="ECO:0000256" key="5">
    <source>
        <dbReference type="ARBA" id="ARBA00023136"/>
    </source>
</evidence>
<comment type="subcellular location">
    <subcellularLocation>
        <location evidence="1">Cell membrane</location>
        <topology evidence="1">Lipid-anchor</topology>
    </subcellularLocation>
</comment>
<evidence type="ECO:0000256" key="1">
    <source>
        <dbReference type="ARBA" id="ARBA00004193"/>
    </source>
</evidence>
<dbReference type="Proteomes" id="UP000008713">
    <property type="component" value="Chromosome"/>
</dbReference>